<name>A0AAD6PRW0_9ROSI</name>
<dbReference type="InterPro" id="IPR009721">
    <property type="entry name" value="O-acyltransferase_WSD1_C"/>
</dbReference>
<dbReference type="Pfam" id="PF06974">
    <property type="entry name" value="WS_DGAT_C"/>
    <property type="match status" value="1"/>
</dbReference>
<comment type="similarity">
    <text evidence="8">In the N-terminal section; belongs to the long-chain O-acyltransferase family.</text>
</comment>
<feature type="domain" description="O-acyltransferase WSD1 C-terminal" evidence="12">
    <location>
        <begin position="323"/>
        <end position="480"/>
    </location>
</feature>
<sequence length="492" mass="55152">MEFKEEEEEEVTEPVSPTGQYFNSSVLSICILAVLESEVPIDDSLTMTLLKDVFLPINPRFSSIMKLARLINLTFSGKQVDDKNGVKQWKRVEVQLQNHVNIPIFPIGFYFNDYISRIARKQFPQSQPLWEIHLVKYPTSKASGNIIFKLHHALGDGFSLMGALLSCLQRADNPCLSLTFPSLQFPSNPDCSFSKLNITVPKCISSIFNTISDFGWSLLKSSFVEDSRSPIRSGDEEVQFKPIVISTITFSLDHIKQIKSRLGVTINDVITGIIFYGTRLYMQNVDYKSTNARSTALVLLNTRVISGYRSVKEMVKPDAESPWGNQFGFLHVSVPELTDSRFSKPLECVTIAREIIQRKRSSLAVNLTGRLLEVLRKFRGPELDLKNNECVTLQATAKYIKQTLFNSSMTISNIIGPVDKMALANHPIKGFYFMVAGVPQSLTITMVSYAGKLRVAVGTEKGFMDSQKFKSCLETAFEMISKSSCEIPSGII</sequence>
<dbReference type="GO" id="GO:0047196">
    <property type="term" value="F:long-chain-alcohol O-fatty-acyltransferase activity"/>
    <property type="evidence" value="ECO:0007669"/>
    <property type="project" value="UniProtKB-EC"/>
</dbReference>
<keyword evidence="14" id="KW-1185">Reference proteome</keyword>
<protein>
    <submittedName>
        <fullName evidence="13">O-acyltransferase WSD1 isoform X1</fullName>
    </submittedName>
</protein>
<keyword evidence="7" id="KW-0012">Acyltransferase</keyword>
<evidence type="ECO:0000256" key="7">
    <source>
        <dbReference type="ARBA" id="ARBA00023315"/>
    </source>
</evidence>
<dbReference type="GO" id="GO:0005789">
    <property type="term" value="C:endoplasmic reticulum membrane"/>
    <property type="evidence" value="ECO:0007669"/>
    <property type="project" value="UniProtKB-SubCell"/>
</dbReference>
<evidence type="ECO:0000256" key="2">
    <source>
        <dbReference type="ARBA" id="ARBA00004586"/>
    </source>
</evidence>
<evidence type="ECO:0000256" key="5">
    <source>
        <dbReference type="ARBA" id="ARBA00022679"/>
    </source>
</evidence>
<evidence type="ECO:0000313" key="14">
    <source>
        <dbReference type="Proteomes" id="UP001164929"/>
    </source>
</evidence>
<evidence type="ECO:0000256" key="4">
    <source>
        <dbReference type="ARBA" id="ARBA00005189"/>
    </source>
</evidence>
<dbReference type="AlphaFoldDB" id="A0AAD6PRW0"/>
<evidence type="ECO:0000256" key="8">
    <source>
        <dbReference type="ARBA" id="ARBA00024360"/>
    </source>
</evidence>
<gene>
    <name evidence="13" type="ORF">NC653_037270</name>
</gene>
<dbReference type="GO" id="GO:0005886">
    <property type="term" value="C:plasma membrane"/>
    <property type="evidence" value="ECO:0007669"/>
    <property type="project" value="UniProtKB-SubCell"/>
</dbReference>
<dbReference type="Proteomes" id="UP001164929">
    <property type="component" value="Chromosome 17"/>
</dbReference>
<comment type="pathway">
    <text evidence="4">Lipid metabolism.</text>
</comment>
<dbReference type="InterPro" id="IPR045034">
    <property type="entry name" value="O-acyltransferase_WSD1-like"/>
</dbReference>
<comment type="catalytic activity">
    <reaction evidence="9">
        <text>a long chain fatty alcohol + a fatty acyl-CoA = a long-chain alcohol wax ester + CoA</text>
        <dbReference type="Rhea" id="RHEA:38443"/>
        <dbReference type="ChEBI" id="CHEBI:17135"/>
        <dbReference type="ChEBI" id="CHEBI:57287"/>
        <dbReference type="ChEBI" id="CHEBI:77636"/>
        <dbReference type="ChEBI" id="CHEBI:235323"/>
        <dbReference type="EC" id="2.3.1.75"/>
    </reaction>
</comment>
<comment type="subcellular location">
    <subcellularLocation>
        <location evidence="1">Cell membrane</location>
        <topology evidence="1">Single-pass membrane protein</topology>
    </subcellularLocation>
    <subcellularLocation>
        <location evidence="2">Endoplasmic reticulum membrane</location>
    </subcellularLocation>
</comment>
<evidence type="ECO:0000256" key="10">
    <source>
        <dbReference type="ARBA" id="ARBA00048109"/>
    </source>
</evidence>
<comment type="caution">
    <text evidence="13">The sequence shown here is derived from an EMBL/GenBank/DDBJ whole genome shotgun (WGS) entry which is preliminary data.</text>
</comment>
<accession>A0AAD6PRW0</accession>
<keyword evidence="6" id="KW-0256">Endoplasmic reticulum</keyword>
<evidence type="ECO:0000256" key="6">
    <source>
        <dbReference type="ARBA" id="ARBA00022824"/>
    </source>
</evidence>
<evidence type="ECO:0000259" key="11">
    <source>
        <dbReference type="Pfam" id="PF03007"/>
    </source>
</evidence>
<proteinExistence type="inferred from homology"/>
<organism evidence="13 14">
    <name type="scientific">Populus alba x Populus x berolinensis</name>
    <dbReference type="NCBI Taxonomy" id="444605"/>
    <lineage>
        <taxon>Eukaryota</taxon>
        <taxon>Viridiplantae</taxon>
        <taxon>Streptophyta</taxon>
        <taxon>Embryophyta</taxon>
        <taxon>Tracheophyta</taxon>
        <taxon>Spermatophyta</taxon>
        <taxon>Magnoliopsida</taxon>
        <taxon>eudicotyledons</taxon>
        <taxon>Gunneridae</taxon>
        <taxon>Pentapetalae</taxon>
        <taxon>rosids</taxon>
        <taxon>fabids</taxon>
        <taxon>Malpighiales</taxon>
        <taxon>Salicaceae</taxon>
        <taxon>Saliceae</taxon>
        <taxon>Populus</taxon>
    </lineage>
</organism>
<dbReference type="GO" id="GO:0019432">
    <property type="term" value="P:triglyceride biosynthetic process"/>
    <property type="evidence" value="ECO:0007669"/>
    <property type="project" value="TreeGrafter"/>
</dbReference>
<evidence type="ECO:0000313" key="13">
    <source>
        <dbReference type="EMBL" id="KAJ6958948.1"/>
    </source>
</evidence>
<comment type="catalytic activity">
    <reaction evidence="10">
        <text>an acyl-CoA + a 1,2-diacyl-sn-glycerol = a triacyl-sn-glycerol + CoA</text>
        <dbReference type="Rhea" id="RHEA:10868"/>
        <dbReference type="ChEBI" id="CHEBI:17815"/>
        <dbReference type="ChEBI" id="CHEBI:57287"/>
        <dbReference type="ChEBI" id="CHEBI:58342"/>
        <dbReference type="ChEBI" id="CHEBI:64615"/>
        <dbReference type="EC" id="2.3.1.20"/>
    </reaction>
</comment>
<dbReference type="PANTHER" id="PTHR31650:SF34">
    <property type="entry name" value="O-ACYLTRANSFERASE WSD1-LIKE ISOFORM X1"/>
    <property type="match status" value="1"/>
</dbReference>
<keyword evidence="5" id="KW-0808">Transferase</keyword>
<dbReference type="InterPro" id="IPR004255">
    <property type="entry name" value="O-acyltransferase_WSD1_N"/>
</dbReference>
<evidence type="ECO:0000256" key="9">
    <source>
        <dbReference type="ARBA" id="ARBA00047604"/>
    </source>
</evidence>
<dbReference type="PANTHER" id="PTHR31650">
    <property type="entry name" value="O-ACYLTRANSFERASE (WSD1-LIKE) FAMILY PROTEIN"/>
    <property type="match status" value="1"/>
</dbReference>
<evidence type="ECO:0000259" key="12">
    <source>
        <dbReference type="Pfam" id="PF06974"/>
    </source>
</evidence>
<dbReference type="EMBL" id="JAQIZT010000017">
    <property type="protein sequence ID" value="KAJ6958948.1"/>
    <property type="molecule type" value="Genomic_DNA"/>
</dbReference>
<comment type="pathway">
    <text evidence="3">Glycerolipid metabolism; triacylglycerol biosynthesis.</text>
</comment>
<dbReference type="Pfam" id="PF03007">
    <property type="entry name" value="WS_DGAT_cat"/>
    <property type="match status" value="1"/>
</dbReference>
<evidence type="ECO:0000256" key="3">
    <source>
        <dbReference type="ARBA" id="ARBA00004771"/>
    </source>
</evidence>
<reference evidence="13" key="1">
    <citation type="journal article" date="2023" name="Mol. Ecol. Resour.">
        <title>Chromosome-level genome assembly of a triploid poplar Populus alba 'Berolinensis'.</title>
        <authorList>
            <person name="Chen S."/>
            <person name="Yu Y."/>
            <person name="Wang X."/>
            <person name="Wang S."/>
            <person name="Zhang T."/>
            <person name="Zhou Y."/>
            <person name="He R."/>
            <person name="Meng N."/>
            <person name="Wang Y."/>
            <person name="Liu W."/>
            <person name="Liu Z."/>
            <person name="Liu J."/>
            <person name="Guo Q."/>
            <person name="Huang H."/>
            <person name="Sederoff R.R."/>
            <person name="Wang G."/>
            <person name="Qu G."/>
            <person name="Chen S."/>
        </authorList>
    </citation>
    <scope>NUCLEOTIDE SEQUENCE</scope>
    <source>
        <strain evidence="13">SC-2020</strain>
    </source>
</reference>
<feature type="domain" description="O-acyltransferase WSD1-like N-terminal" evidence="11">
    <location>
        <begin position="94"/>
        <end position="270"/>
    </location>
</feature>
<evidence type="ECO:0000256" key="1">
    <source>
        <dbReference type="ARBA" id="ARBA00004162"/>
    </source>
</evidence>
<dbReference type="GO" id="GO:0004144">
    <property type="term" value="F:diacylglycerol O-acyltransferase activity"/>
    <property type="evidence" value="ECO:0007669"/>
    <property type="project" value="UniProtKB-EC"/>
</dbReference>